<comment type="caution">
    <text evidence="4">The sequence shown here is derived from an EMBL/GenBank/DDBJ whole genome shotgun (WGS) entry which is preliminary data.</text>
</comment>
<comment type="similarity">
    <text evidence="1">Belongs to the SfsA family.</text>
</comment>
<dbReference type="HAMAP" id="MF_00095">
    <property type="entry name" value="SfsA"/>
    <property type="match status" value="1"/>
</dbReference>
<dbReference type="Pfam" id="PF17746">
    <property type="entry name" value="SfsA_N"/>
    <property type="match status" value="1"/>
</dbReference>
<accession>A0A5D0WUW4</accession>
<feature type="domain" description="Sugar fermentation stimulation protein C-terminal" evidence="2">
    <location>
        <begin position="101"/>
        <end position="229"/>
    </location>
</feature>
<dbReference type="EMBL" id="VSLA01000003">
    <property type="protein sequence ID" value="TYC87843.1"/>
    <property type="molecule type" value="Genomic_DNA"/>
</dbReference>
<dbReference type="CDD" id="cd22359">
    <property type="entry name" value="SfsA-like_bacterial"/>
    <property type="match status" value="1"/>
</dbReference>
<dbReference type="Proteomes" id="UP000322619">
    <property type="component" value="Unassembled WGS sequence"/>
</dbReference>
<gene>
    <name evidence="1 4" type="primary">sfsA</name>
    <name evidence="4" type="ORF">FXB42_02940</name>
</gene>
<organism evidence="4 5">
    <name type="scientific">Acetobacterium wieringae</name>
    <dbReference type="NCBI Taxonomy" id="52694"/>
    <lineage>
        <taxon>Bacteria</taxon>
        <taxon>Bacillati</taxon>
        <taxon>Bacillota</taxon>
        <taxon>Clostridia</taxon>
        <taxon>Eubacteriales</taxon>
        <taxon>Eubacteriaceae</taxon>
        <taxon>Acetobacterium</taxon>
    </lineage>
</organism>
<dbReference type="PANTHER" id="PTHR30545:SF2">
    <property type="entry name" value="SUGAR FERMENTATION STIMULATION PROTEIN A"/>
    <property type="match status" value="1"/>
</dbReference>
<dbReference type="InterPro" id="IPR040452">
    <property type="entry name" value="SfsA_C"/>
</dbReference>
<dbReference type="AlphaFoldDB" id="A0A5D0WUW4"/>
<feature type="domain" description="SfsA N-terminal OB" evidence="3">
    <location>
        <begin position="32"/>
        <end position="97"/>
    </location>
</feature>
<dbReference type="GO" id="GO:0003677">
    <property type="term" value="F:DNA binding"/>
    <property type="evidence" value="ECO:0007669"/>
    <property type="project" value="InterPro"/>
</dbReference>
<dbReference type="PANTHER" id="PTHR30545">
    <property type="entry name" value="SUGAR FERMENTATION STIMULATION PROTEIN A"/>
    <property type="match status" value="1"/>
</dbReference>
<dbReference type="NCBIfam" id="TIGR00230">
    <property type="entry name" value="sfsA"/>
    <property type="match status" value="1"/>
</dbReference>
<protein>
    <recommendedName>
        <fullName evidence="1">Sugar fermentation stimulation protein homolog</fullName>
    </recommendedName>
</protein>
<name>A0A5D0WUW4_9FIRM</name>
<dbReference type="InterPro" id="IPR041465">
    <property type="entry name" value="SfsA_N"/>
</dbReference>
<dbReference type="Gene3D" id="2.40.50.580">
    <property type="match status" value="1"/>
</dbReference>
<dbReference type="Gene3D" id="3.40.1350.60">
    <property type="match status" value="1"/>
</dbReference>
<reference evidence="4 5" key="1">
    <citation type="submission" date="2019-08" db="EMBL/GenBank/DDBJ databases">
        <title>Isolation and enrichment of carboxydotrophic bacteria from anaerobic sludge for the production of bio-based chemicals from syngas.</title>
        <authorList>
            <person name="Antares A.L."/>
            <person name="Moreira J."/>
            <person name="Diender M."/>
            <person name="Parshina S.N."/>
            <person name="Stams A.J.M."/>
            <person name="Alves M."/>
            <person name="Alves J.I."/>
            <person name="Sousa D.Z."/>
        </authorList>
    </citation>
    <scope>NUCLEOTIDE SEQUENCE [LARGE SCALE GENOMIC DNA]</scope>
    <source>
        <strain evidence="4 5">JM</strain>
    </source>
</reference>
<evidence type="ECO:0000256" key="1">
    <source>
        <dbReference type="HAMAP-Rule" id="MF_00095"/>
    </source>
</evidence>
<dbReference type="Pfam" id="PF03749">
    <property type="entry name" value="SfsA"/>
    <property type="match status" value="1"/>
</dbReference>
<sequence>MIALWTKNTKILRKTKMKVKLSKYPLVSGIFLSRPNRFIAKVMINQEEIVAHVPNTGRMSELLVSGVRAILAWNPAPHRKTDYTLLLVEKDGHWVSVNSMLANQIAYEFLNAQADVSELKQEVTYGNSRFDLACLKGGEYAYYEVKSVNLVVNQIAMFPDAPTERGSKHLAELLRAHQEGYHTGVIFVVQRNDAKSFQPNKKMDPKFSRLLGQCHSLGIEIRALSCDIDGVNIEMISELPVTVFSEETVKEV</sequence>
<proteinExistence type="inferred from homology"/>
<dbReference type="InterPro" id="IPR005224">
    <property type="entry name" value="SfsA"/>
</dbReference>
<evidence type="ECO:0000259" key="3">
    <source>
        <dbReference type="Pfam" id="PF17746"/>
    </source>
</evidence>
<evidence type="ECO:0000259" key="2">
    <source>
        <dbReference type="Pfam" id="PF03749"/>
    </source>
</evidence>
<evidence type="ECO:0000313" key="4">
    <source>
        <dbReference type="EMBL" id="TYC87843.1"/>
    </source>
</evidence>
<evidence type="ECO:0000313" key="5">
    <source>
        <dbReference type="Proteomes" id="UP000322619"/>
    </source>
</evidence>